<feature type="domain" description="Alcohol dehydrogenase-like N-terminal" evidence="4">
    <location>
        <begin position="3"/>
        <end position="64"/>
    </location>
</feature>
<evidence type="ECO:0000256" key="1">
    <source>
        <dbReference type="ARBA" id="ARBA00008072"/>
    </source>
</evidence>
<evidence type="ECO:0000313" key="6">
    <source>
        <dbReference type="Proteomes" id="UP000193144"/>
    </source>
</evidence>
<evidence type="ECO:0000256" key="3">
    <source>
        <dbReference type="ARBA" id="ARBA00023002"/>
    </source>
</evidence>
<evidence type="ECO:0000259" key="4">
    <source>
        <dbReference type="Pfam" id="PF08240"/>
    </source>
</evidence>
<keyword evidence="3" id="KW-0560">Oxidoreductase</keyword>
<feature type="non-terminal residue" evidence="5">
    <location>
        <position position="1"/>
    </location>
</feature>
<dbReference type="InterPro" id="IPR036291">
    <property type="entry name" value="NAD(P)-bd_dom_sf"/>
</dbReference>
<dbReference type="SUPFAM" id="SSF50129">
    <property type="entry name" value="GroES-like"/>
    <property type="match status" value="1"/>
</dbReference>
<dbReference type="GO" id="GO:0016651">
    <property type="term" value="F:oxidoreductase activity, acting on NAD(P)H"/>
    <property type="evidence" value="ECO:0007669"/>
    <property type="project" value="InterPro"/>
</dbReference>
<accession>A0A1Y1YGX2</accession>
<dbReference type="InterPro" id="IPR013154">
    <property type="entry name" value="ADH-like_N"/>
</dbReference>
<sequence>IDSYPYIPGMEVAGYISAVGSAVTMFKKGDRVAALALSIRTKNPLHGGFQNYTLAPQPLVSRIPSSLPYTQAVVLPLALATAAASLYEPEYLNLPVPRASITSIPSASTSPSDAAIIIWGGSSSVGSCALQLCSPSSLTIFTTASSRNHDYVRDLGADFAFDHKYPDVVSQLIETISSMRKTLVGVYDAIATKDTVKKCAEVLRVSGGGMIVATRDAGVREEELGEGVWEDFMGEGLQNGKLKAKPNAIVLEGGLEKCQEGIDLYRKGVSAAKIVVKIQKEE</sequence>
<dbReference type="OrthoDB" id="48317at2759"/>
<dbReference type="PANTHER" id="PTHR45348:SF2">
    <property type="entry name" value="ZINC-TYPE ALCOHOL DEHYDROGENASE-LIKE PROTEIN C2E1P3.01"/>
    <property type="match status" value="1"/>
</dbReference>
<dbReference type="AlphaFoldDB" id="A0A1Y1YGX2"/>
<dbReference type="PANTHER" id="PTHR45348">
    <property type="entry name" value="HYPOTHETICAL OXIDOREDUCTASE (EUROFUNG)"/>
    <property type="match status" value="1"/>
</dbReference>
<reference evidence="5 6" key="1">
    <citation type="submission" date="2016-07" db="EMBL/GenBank/DDBJ databases">
        <title>Pervasive Adenine N6-methylation of Active Genes in Fungi.</title>
        <authorList>
            <consortium name="DOE Joint Genome Institute"/>
            <person name="Mondo S.J."/>
            <person name="Dannebaum R.O."/>
            <person name="Kuo R.C."/>
            <person name="Labutti K."/>
            <person name="Haridas S."/>
            <person name="Kuo A."/>
            <person name="Salamov A."/>
            <person name="Ahrendt S.R."/>
            <person name="Lipzen A."/>
            <person name="Sullivan W."/>
            <person name="Andreopoulos W.B."/>
            <person name="Clum A."/>
            <person name="Lindquist E."/>
            <person name="Daum C."/>
            <person name="Ramamoorthy G.K."/>
            <person name="Gryganskyi A."/>
            <person name="Culley D."/>
            <person name="Magnuson J.K."/>
            <person name="James T.Y."/>
            <person name="O'Malley M.A."/>
            <person name="Stajich J.E."/>
            <person name="Spatafora J.W."/>
            <person name="Visel A."/>
            <person name="Grigoriev I.V."/>
        </authorList>
    </citation>
    <scope>NUCLEOTIDE SEQUENCE [LARGE SCALE GENOMIC DNA]</scope>
    <source>
        <strain evidence="5 6">CBS 115471</strain>
    </source>
</reference>
<dbReference type="EMBL" id="MCFA01000241">
    <property type="protein sequence ID" value="ORX97113.1"/>
    <property type="molecule type" value="Genomic_DNA"/>
</dbReference>
<keyword evidence="6" id="KW-1185">Reference proteome</keyword>
<dbReference type="Proteomes" id="UP000193144">
    <property type="component" value="Unassembled WGS sequence"/>
</dbReference>
<dbReference type="InterPro" id="IPR011032">
    <property type="entry name" value="GroES-like_sf"/>
</dbReference>
<comment type="similarity">
    <text evidence="1">Belongs to the zinc-containing alcohol dehydrogenase family.</text>
</comment>
<protein>
    <submittedName>
        <fullName evidence="5">Chaperonin 10-like protein</fullName>
    </submittedName>
</protein>
<proteinExistence type="inferred from homology"/>
<evidence type="ECO:0000256" key="2">
    <source>
        <dbReference type="ARBA" id="ARBA00011245"/>
    </source>
</evidence>
<gene>
    <name evidence="5" type="ORF">BCR34DRAFT_497171</name>
</gene>
<dbReference type="Pfam" id="PF08240">
    <property type="entry name" value="ADH_N"/>
    <property type="match status" value="1"/>
</dbReference>
<dbReference type="Gene3D" id="3.40.50.720">
    <property type="entry name" value="NAD(P)-binding Rossmann-like Domain"/>
    <property type="match status" value="1"/>
</dbReference>
<dbReference type="InterPro" id="IPR047122">
    <property type="entry name" value="Trans-enoyl_RdTase-like"/>
</dbReference>
<evidence type="ECO:0000313" key="5">
    <source>
        <dbReference type="EMBL" id="ORX97113.1"/>
    </source>
</evidence>
<organism evidence="5 6">
    <name type="scientific">Clohesyomyces aquaticus</name>
    <dbReference type="NCBI Taxonomy" id="1231657"/>
    <lineage>
        <taxon>Eukaryota</taxon>
        <taxon>Fungi</taxon>
        <taxon>Dikarya</taxon>
        <taxon>Ascomycota</taxon>
        <taxon>Pezizomycotina</taxon>
        <taxon>Dothideomycetes</taxon>
        <taxon>Pleosporomycetidae</taxon>
        <taxon>Pleosporales</taxon>
        <taxon>Lindgomycetaceae</taxon>
        <taxon>Clohesyomyces</taxon>
    </lineage>
</organism>
<comment type="subunit">
    <text evidence="2">Monomer.</text>
</comment>
<dbReference type="Gene3D" id="3.90.180.10">
    <property type="entry name" value="Medium-chain alcohol dehydrogenases, catalytic domain"/>
    <property type="match status" value="1"/>
</dbReference>
<name>A0A1Y1YGX2_9PLEO</name>
<comment type="caution">
    <text evidence="5">The sequence shown here is derived from an EMBL/GenBank/DDBJ whole genome shotgun (WGS) entry which is preliminary data.</text>
</comment>
<dbReference type="SUPFAM" id="SSF51735">
    <property type="entry name" value="NAD(P)-binding Rossmann-fold domains"/>
    <property type="match status" value="1"/>
</dbReference>
<dbReference type="CDD" id="cd08249">
    <property type="entry name" value="enoyl_reductase_like"/>
    <property type="match status" value="1"/>
</dbReference>
<dbReference type="STRING" id="1231657.A0A1Y1YGX2"/>